<protein>
    <submittedName>
        <fullName evidence="1">HAD hydrolase family protein</fullName>
    </submittedName>
</protein>
<evidence type="ECO:0000313" key="2">
    <source>
        <dbReference type="Proteomes" id="UP001246473"/>
    </source>
</evidence>
<dbReference type="AlphaFoldDB" id="A0AAP5UWD4"/>
<dbReference type="Gene3D" id="3.90.1070.10">
    <property type="match status" value="1"/>
</dbReference>
<dbReference type="EMBL" id="JANSLM010000012">
    <property type="protein sequence ID" value="MDT8841273.1"/>
    <property type="molecule type" value="Genomic_DNA"/>
</dbReference>
<dbReference type="RefSeq" id="WP_052719688.1">
    <property type="nucleotide sequence ID" value="NZ_CP010026.1"/>
</dbReference>
<name>A0AAP5UWD4_9BURK</name>
<dbReference type="Gene3D" id="3.40.50.10490">
    <property type="entry name" value="Glucose-6-phosphate isomerase like protein, domain 1"/>
    <property type="match status" value="1"/>
</dbReference>
<dbReference type="SUPFAM" id="SSF53697">
    <property type="entry name" value="SIS domain"/>
    <property type="match status" value="1"/>
</dbReference>
<evidence type="ECO:0000313" key="1">
    <source>
        <dbReference type="EMBL" id="MDT8841273.1"/>
    </source>
</evidence>
<dbReference type="GO" id="GO:1901135">
    <property type="term" value="P:carbohydrate derivative metabolic process"/>
    <property type="evidence" value="ECO:0007669"/>
    <property type="project" value="InterPro"/>
</dbReference>
<dbReference type="GO" id="GO:0097367">
    <property type="term" value="F:carbohydrate derivative binding"/>
    <property type="evidence" value="ECO:0007669"/>
    <property type="project" value="InterPro"/>
</dbReference>
<dbReference type="InterPro" id="IPR023214">
    <property type="entry name" value="HAD_sf"/>
</dbReference>
<organism evidence="1 2">
    <name type="scientific">Paraburkholderia fungorum</name>
    <dbReference type="NCBI Taxonomy" id="134537"/>
    <lineage>
        <taxon>Bacteria</taxon>
        <taxon>Pseudomonadati</taxon>
        <taxon>Pseudomonadota</taxon>
        <taxon>Betaproteobacteria</taxon>
        <taxon>Burkholderiales</taxon>
        <taxon>Burkholderiaceae</taxon>
        <taxon>Paraburkholderia</taxon>
    </lineage>
</organism>
<keyword evidence="1" id="KW-0378">Hydrolase</keyword>
<dbReference type="GO" id="GO:0016787">
    <property type="term" value="F:hydrolase activity"/>
    <property type="evidence" value="ECO:0007669"/>
    <property type="project" value="UniProtKB-KW"/>
</dbReference>
<dbReference type="SUPFAM" id="SSF56784">
    <property type="entry name" value="HAD-like"/>
    <property type="match status" value="1"/>
</dbReference>
<dbReference type="InterPro" id="IPR046348">
    <property type="entry name" value="SIS_dom_sf"/>
</dbReference>
<dbReference type="Proteomes" id="UP001246473">
    <property type="component" value="Unassembled WGS sequence"/>
</dbReference>
<dbReference type="InterPro" id="IPR036412">
    <property type="entry name" value="HAD-like_sf"/>
</dbReference>
<gene>
    <name evidence="1" type="ORF">ParKJ_27985</name>
</gene>
<dbReference type="GeneID" id="66517004"/>
<dbReference type="Pfam" id="PF08282">
    <property type="entry name" value="Hydrolase_3"/>
    <property type="match status" value="1"/>
</dbReference>
<reference evidence="1" key="1">
    <citation type="submission" date="2022-08" db="EMBL/GenBank/DDBJ databases">
        <authorList>
            <person name="Kim S.-J."/>
        </authorList>
    </citation>
    <scope>NUCLEOTIDE SEQUENCE</scope>
    <source>
        <strain evidence="1">KJ</strain>
    </source>
</reference>
<sequence>MPTVATGSIFKSADHPGGQVGKPYVKELDSFADTYRWAKQQNVDQLTRYLQRWSGEYAVIVGSGGSFSAAAAIALFREVAHQSPTTAVTPLEFISLLDRLSPRALLLSAEGKNKDILAAARNSRHSDLATAAITLTESNPLVELAQRSGALRVFPFQMDWVKDGYLATNTLLGTTLLLYRSFFGEHSFDVVLGPLFEPRRLATRRAQFAQFEHVAEAKKRGILVLHSPRARAFAIDLESKLAESALTTIQVTDLRQFAHGRHLQLSAQASTPFVVTAFNEVDRQLAAATTALFPPHTPSYDIAIDGTTDQDAAIAGLVDAMFFTEALARDAEEDPGDPKVPEFGRAIHMLDPEPLLARPSVMSVLDAAARRKAACVGLNSAVPGETVRQAAQSYLDRLAASEINAVVCDFDGTLCRAENRFEPLSPPVVEMISSLIRQGLKFSIASGRGGSLYKALCESFDAELHASITVGYYSGSLISALDEPFNLPQLNSEFNELYDWLLHSAYGHLCGPLSEIARGGQLGMRLHDPRLANRLRASVRAWLDLTGRYDWRVYCSGHSVDVLDASTSKLRVVEHVAQRHGLDPQRQVLRIGDSGREDGNDFELLSEGLSLSCDTISLDLKSCWNFSASGSNQAEAAMSYLGALAPSGQAFRFSKDALLQP</sequence>
<comment type="caution">
    <text evidence="1">The sequence shown here is derived from an EMBL/GenBank/DDBJ whole genome shotgun (WGS) entry which is preliminary data.</text>
</comment>
<dbReference type="Gene3D" id="3.40.50.1000">
    <property type="entry name" value="HAD superfamily/HAD-like"/>
    <property type="match status" value="1"/>
</dbReference>
<proteinExistence type="predicted"/>
<accession>A0AAP5UWD4</accession>